<dbReference type="Gene3D" id="3.20.20.190">
    <property type="entry name" value="Phosphatidylinositol (PI) phosphodiesterase"/>
    <property type="match status" value="1"/>
</dbReference>
<dbReference type="SUPFAM" id="SSF51695">
    <property type="entry name" value="PLC-like phosphodiesterases"/>
    <property type="match status" value="1"/>
</dbReference>
<dbReference type="GO" id="GO:0006629">
    <property type="term" value="P:lipid metabolic process"/>
    <property type="evidence" value="ECO:0007669"/>
    <property type="project" value="InterPro"/>
</dbReference>
<dbReference type="EMBL" id="FAOZ01000022">
    <property type="protein sequence ID" value="CUU58836.1"/>
    <property type="molecule type" value="Genomic_DNA"/>
</dbReference>
<dbReference type="CDD" id="cd08556">
    <property type="entry name" value="GDPD"/>
    <property type="match status" value="1"/>
</dbReference>
<dbReference type="AlphaFoldDB" id="A0A0S4QU51"/>
<organism evidence="2 3">
    <name type="scientific">Parafrankia irregularis</name>
    <dbReference type="NCBI Taxonomy" id="795642"/>
    <lineage>
        <taxon>Bacteria</taxon>
        <taxon>Bacillati</taxon>
        <taxon>Actinomycetota</taxon>
        <taxon>Actinomycetes</taxon>
        <taxon>Frankiales</taxon>
        <taxon>Frankiaceae</taxon>
        <taxon>Parafrankia</taxon>
    </lineage>
</organism>
<gene>
    <name evidence="2" type="ORF">Ga0074812_12279</name>
</gene>
<evidence type="ECO:0000313" key="2">
    <source>
        <dbReference type="EMBL" id="CUU58836.1"/>
    </source>
</evidence>
<evidence type="ECO:0000313" key="3">
    <source>
        <dbReference type="Proteomes" id="UP000198802"/>
    </source>
</evidence>
<dbReference type="GO" id="GO:0008081">
    <property type="term" value="F:phosphoric diester hydrolase activity"/>
    <property type="evidence" value="ECO:0007669"/>
    <property type="project" value="InterPro"/>
</dbReference>
<keyword evidence="3" id="KW-1185">Reference proteome</keyword>
<dbReference type="PANTHER" id="PTHR46211">
    <property type="entry name" value="GLYCEROPHOSPHORYL DIESTER PHOSPHODIESTERASE"/>
    <property type="match status" value="1"/>
</dbReference>
<dbReference type="Proteomes" id="UP000198802">
    <property type="component" value="Unassembled WGS sequence"/>
</dbReference>
<feature type="domain" description="GP-PDE" evidence="1">
    <location>
        <begin position="7"/>
        <end position="244"/>
    </location>
</feature>
<reference evidence="3" key="1">
    <citation type="submission" date="2015-11" db="EMBL/GenBank/DDBJ databases">
        <authorList>
            <person name="Varghese N."/>
        </authorList>
    </citation>
    <scope>NUCLEOTIDE SEQUENCE [LARGE SCALE GENOMIC DNA]</scope>
    <source>
        <strain evidence="3">DSM 45899</strain>
    </source>
</reference>
<dbReference type="PROSITE" id="PS51704">
    <property type="entry name" value="GP_PDE"/>
    <property type="match status" value="1"/>
</dbReference>
<accession>A0A0S4QU51</accession>
<sequence length="257" mass="27608">MAGTTMVIGFAHRGAPALCQRENALPAFRRALAAGANGLESDVWLTADGVPVLRHDATLGPAWLPWRRRVAELRRADLPRWMPTLAELYQDAGRPFELSLDLKGRPAGMSATAAAEAVLSVVRAEGGQAALRRLWLCGPLSDLRAWRQLDGDVRLVNSTSAAEVAANGGAAAYARVLRDAGVDTLNLRTREWTPARAGIVADLHAAGILAFGWDAQSAATLRRLLGYGLDGLYSDHLHRLVEVTATPRPRRPLTSDG</sequence>
<dbReference type="InterPro" id="IPR030395">
    <property type="entry name" value="GP_PDE_dom"/>
</dbReference>
<dbReference type="PROSITE" id="PS50007">
    <property type="entry name" value="PIPLC_X_DOMAIN"/>
    <property type="match status" value="1"/>
</dbReference>
<dbReference type="Pfam" id="PF03009">
    <property type="entry name" value="GDPD"/>
    <property type="match status" value="1"/>
</dbReference>
<evidence type="ECO:0000259" key="1">
    <source>
        <dbReference type="PROSITE" id="PS51704"/>
    </source>
</evidence>
<dbReference type="PANTHER" id="PTHR46211:SF1">
    <property type="entry name" value="GLYCEROPHOSPHODIESTER PHOSPHODIESTERASE, CYTOPLASMIC"/>
    <property type="match status" value="1"/>
</dbReference>
<dbReference type="InterPro" id="IPR017946">
    <property type="entry name" value="PLC-like_Pdiesterase_TIM-brl"/>
</dbReference>
<protein>
    <submittedName>
        <fullName evidence="2">Glycerophosphoryl diester phosphodiesterase</fullName>
    </submittedName>
</protein>
<proteinExistence type="predicted"/>
<name>A0A0S4QU51_9ACTN</name>